<evidence type="ECO:0000256" key="1">
    <source>
        <dbReference type="SAM" id="SignalP"/>
    </source>
</evidence>
<keyword evidence="1" id="KW-0732">Signal</keyword>
<dbReference type="RefSeq" id="WP_146959100.1">
    <property type="nucleotide sequence ID" value="NZ_CP042467.1"/>
</dbReference>
<dbReference type="PROSITE" id="PS51257">
    <property type="entry name" value="PROKAR_LIPOPROTEIN"/>
    <property type="match status" value="1"/>
</dbReference>
<evidence type="ECO:0000313" key="3">
    <source>
        <dbReference type="Proteomes" id="UP000321595"/>
    </source>
</evidence>
<proteinExistence type="predicted"/>
<organism evidence="2 3">
    <name type="scientific">Microvenator marinus</name>
    <dbReference type="NCBI Taxonomy" id="2600177"/>
    <lineage>
        <taxon>Bacteria</taxon>
        <taxon>Deltaproteobacteria</taxon>
        <taxon>Bradymonadales</taxon>
        <taxon>Microvenatoraceae</taxon>
        <taxon>Microvenator</taxon>
    </lineage>
</organism>
<reference evidence="2 3" key="1">
    <citation type="submission" date="2019-08" db="EMBL/GenBank/DDBJ databases">
        <authorList>
            <person name="Liang Q."/>
        </authorList>
    </citation>
    <scope>NUCLEOTIDE SEQUENCE [LARGE SCALE GENOMIC DNA]</scope>
    <source>
        <strain evidence="2 3">V1718</strain>
    </source>
</reference>
<name>A0A5B8XPK6_9DELT</name>
<feature type="chain" id="PRO_5023007256" evidence="1">
    <location>
        <begin position="17"/>
        <end position="209"/>
    </location>
</feature>
<dbReference type="OrthoDB" id="5526349at2"/>
<dbReference type="EMBL" id="CP042467">
    <property type="protein sequence ID" value="QED27415.1"/>
    <property type="molecule type" value="Genomic_DNA"/>
</dbReference>
<feature type="signal peptide" evidence="1">
    <location>
        <begin position="1"/>
        <end position="16"/>
    </location>
</feature>
<gene>
    <name evidence="2" type="ORF">FRD01_09215</name>
</gene>
<sequence>MMRLLFVVLFVASALALTGCKADQEVKQGSALEVCNGRDSDCRPGHTCFAGVCRESAIADFDCPSMCERIRRCGAQDDGCVGDCELTLAGVCDEAFPCPWSDEAVIGFGQCVIQDLTCEDILSGDAPTLCYQSLDLPQERAQRCDAIIESMDSCEVDSETRAEVFQGCYQLARTTTEESFERILPCEEAASLEGECEVLLECVASIFEI</sequence>
<dbReference type="AlphaFoldDB" id="A0A5B8XPK6"/>
<dbReference type="KEGG" id="bbae:FRD01_09215"/>
<dbReference type="Proteomes" id="UP000321595">
    <property type="component" value="Chromosome"/>
</dbReference>
<evidence type="ECO:0000313" key="2">
    <source>
        <dbReference type="EMBL" id="QED27415.1"/>
    </source>
</evidence>
<accession>A0A5B8XPK6</accession>
<protein>
    <submittedName>
        <fullName evidence="2">Uncharacterized protein</fullName>
    </submittedName>
</protein>
<keyword evidence="3" id="KW-1185">Reference proteome</keyword>